<dbReference type="AlphaFoldDB" id="A0AAD3HBP0"/>
<sequence>MRRTNSDLSMLGYSYSQSNRHKSTNIPTEMRNLCSCDAARLSEELVTLRRTTKEALEVSWKETEEWRSKNEQQQEQISKLEEDLRKLKEDLEQSRGRENTLQQRNEKLLAKMSANGSGPFYKSVFSRTGSSRNLLGDPSLRHTIHTSRRHSMLASTKSKSTSQIFSHSLHSASSRSIASADDQDLQDLDYTTHSFPNSHAFFNGETFRDRQRKVSFTDALRDLNPTSSFHSTASTKDQGQPKSLGDRSVVSNTSSTSSFQYNSNNDPSTSDNQEATRQRPSLRRRYSNESFTGTEIVIEENPALEEKTMELQAKDEEIKMLKMKMKSRDDMIELMEDTMSEHIRTWQDQFRRVSGESDL</sequence>
<evidence type="ECO:0000313" key="4">
    <source>
        <dbReference type="Proteomes" id="UP001054902"/>
    </source>
</evidence>
<gene>
    <name evidence="3" type="ORF">CTEN210_13735</name>
</gene>
<name>A0AAD3HBP0_9STRA</name>
<feature type="region of interest" description="Disordered" evidence="2">
    <location>
        <begin position="222"/>
        <end position="288"/>
    </location>
</feature>
<feature type="coiled-coil region" evidence="1">
    <location>
        <begin position="63"/>
        <end position="111"/>
    </location>
</feature>
<feature type="compositionally biased region" description="Polar residues" evidence="2">
    <location>
        <begin position="266"/>
        <end position="279"/>
    </location>
</feature>
<keyword evidence="1" id="KW-0175">Coiled coil</keyword>
<dbReference type="EMBL" id="BLLK01000058">
    <property type="protein sequence ID" value="GFH57259.1"/>
    <property type="molecule type" value="Genomic_DNA"/>
</dbReference>
<evidence type="ECO:0000256" key="2">
    <source>
        <dbReference type="SAM" id="MobiDB-lite"/>
    </source>
</evidence>
<evidence type="ECO:0000313" key="3">
    <source>
        <dbReference type="EMBL" id="GFH57259.1"/>
    </source>
</evidence>
<protein>
    <submittedName>
        <fullName evidence="3">Uncharacterized protein</fullName>
    </submittedName>
</protein>
<proteinExistence type="predicted"/>
<feature type="region of interest" description="Disordered" evidence="2">
    <location>
        <begin position="147"/>
        <end position="167"/>
    </location>
</feature>
<comment type="caution">
    <text evidence="3">The sequence shown here is derived from an EMBL/GenBank/DDBJ whole genome shotgun (WGS) entry which is preliminary data.</text>
</comment>
<feature type="compositionally biased region" description="Polar residues" evidence="2">
    <location>
        <begin position="224"/>
        <end position="241"/>
    </location>
</feature>
<keyword evidence="4" id="KW-1185">Reference proteome</keyword>
<organism evidence="3 4">
    <name type="scientific">Chaetoceros tenuissimus</name>
    <dbReference type="NCBI Taxonomy" id="426638"/>
    <lineage>
        <taxon>Eukaryota</taxon>
        <taxon>Sar</taxon>
        <taxon>Stramenopiles</taxon>
        <taxon>Ochrophyta</taxon>
        <taxon>Bacillariophyta</taxon>
        <taxon>Coscinodiscophyceae</taxon>
        <taxon>Chaetocerotophycidae</taxon>
        <taxon>Chaetocerotales</taxon>
        <taxon>Chaetocerotaceae</taxon>
        <taxon>Chaetoceros</taxon>
    </lineage>
</organism>
<reference evidence="3 4" key="1">
    <citation type="journal article" date="2021" name="Sci. Rep.">
        <title>The genome of the diatom Chaetoceros tenuissimus carries an ancient integrated fragment of an extant virus.</title>
        <authorList>
            <person name="Hongo Y."/>
            <person name="Kimura K."/>
            <person name="Takaki Y."/>
            <person name="Yoshida Y."/>
            <person name="Baba S."/>
            <person name="Kobayashi G."/>
            <person name="Nagasaki K."/>
            <person name="Hano T."/>
            <person name="Tomaru Y."/>
        </authorList>
    </citation>
    <scope>NUCLEOTIDE SEQUENCE [LARGE SCALE GENOMIC DNA]</scope>
    <source>
        <strain evidence="3 4">NIES-3715</strain>
    </source>
</reference>
<feature type="compositionally biased region" description="Low complexity" evidence="2">
    <location>
        <begin position="248"/>
        <end position="265"/>
    </location>
</feature>
<evidence type="ECO:0000256" key="1">
    <source>
        <dbReference type="SAM" id="Coils"/>
    </source>
</evidence>
<dbReference type="Proteomes" id="UP001054902">
    <property type="component" value="Unassembled WGS sequence"/>
</dbReference>
<accession>A0AAD3HBP0</accession>